<organism evidence="2 3">
    <name type="scientific">Saccharicrinis carchari</name>
    <dbReference type="NCBI Taxonomy" id="1168039"/>
    <lineage>
        <taxon>Bacteria</taxon>
        <taxon>Pseudomonadati</taxon>
        <taxon>Bacteroidota</taxon>
        <taxon>Bacteroidia</taxon>
        <taxon>Marinilabiliales</taxon>
        <taxon>Marinilabiliaceae</taxon>
        <taxon>Saccharicrinis</taxon>
    </lineage>
</organism>
<dbReference type="EMBL" id="FXTB01000003">
    <property type="protein sequence ID" value="SMO57759.1"/>
    <property type="molecule type" value="Genomic_DNA"/>
</dbReference>
<evidence type="ECO:0000313" key="3">
    <source>
        <dbReference type="Proteomes" id="UP000319040"/>
    </source>
</evidence>
<feature type="chain" id="PRO_5021986339" description="Lipoprotein" evidence="1">
    <location>
        <begin position="19"/>
        <end position="156"/>
    </location>
</feature>
<sequence>MKQTVRTLALLSIIVACACGNETSDFCLSNQQSVQAGFYSAYAIDDKDTSVANVLVYSPTVDSIPYDSVTVNNLYLPLSLHKDTSQFIIELNSLKDTVTFVHQKELNFVSGECGFVFSLYLDTILYSDVSFIDTVVIVNDEIIYNENFENVKIYLY</sequence>
<dbReference type="AlphaFoldDB" id="A0A521CEA5"/>
<keyword evidence="1" id="KW-0732">Signal</keyword>
<protein>
    <recommendedName>
        <fullName evidence="4">Lipoprotein</fullName>
    </recommendedName>
</protein>
<dbReference type="Pfam" id="PF20050">
    <property type="entry name" value="DUF6452"/>
    <property type="match status" value="1"/>
</dbReference>
<gene>
    <name evidence="2" type="ORF">SAMN06265379_10340</name>
</gene>
<reference evidence="2 3" key="1">
    <citation type="submission" date="2017-05" db="EMBL/GenBank/DDBJ databases">
        <authorList>
            <person name="Varghese N."/>
            <person name="Submissions S."/>
        </authorList>
    </citation>
    <scope>NUCLEOTIDE SEQUENCE [LARGE SCALE GENOMIC DNA]</scope>
    <source>
        <strain evidence="2 3">DSM 27040</strain>
    </source>
</reference>
<dbReference type="PROSITE" id="PS51257">
    <property type="entry name" value="PROKAR_LIPOPROTEIN"/>
    <property type="match status" value="1"/>
</dbReference>
<dbReference type="InterPro" id="IPR045607">
    <property type="entry name" value="DUF6452"/>
</dbReference>
<accession>A0A521CEA5</accession>
<dbReference type="Proteomes" id="UP000319040">
    <property type="component" value="Unassembled WGS sequence"/>
</dbReference>
<evidence type="ECO:0008006" key="4">
    <source>
        <dbReference type="Google" id="ProtNLM"/>
    </source>
</evidence>
<proteinExistence type="predicted"/>
<evidence type="ECO:0000313" key="2">
    <source>
        <dbReference type="EMBL" id="SMO57759.1"/>
    </source>
</evidence>
<name>A0A521CEA5_SACCC</name>
<keyword evidence="3" id="KW-1185">Reference proteome</keyword>
<dbReference type="OrthoDB" id="663527at2"/>
<evidence type="ECO:0000256" key="1">
    <source>
        <dbReference type="SAM" id="SignalP"/>
    </source>
</evidence>
<dbReference type="RefSeq" id="WP_142532767.1">
    <property type="nucleotide sequence ID" value="NZ_FXTB01000003.1"/>
</dbReference>
<feature type="signal peptide" evidence="1">
    <location>
        <begin position="1"/>
        <end position="18"/>
    </location>
</feature>